<evidence type="ECO:0000313" key="2">
    <source>
        <dbReference type="EMBL" id="CAB3806934.1"/>
    </source>
</evidence>
<dbReference type="InterPro" id="IPR006680">
    <property type="entry name" value="Amidohydro-rel"/>
</dbReference>
<accession>A0A6J5GXZ5</accession>
<protein>
    <submittedName>
        <fullName evidence="2">2-pyrone-4,6-dicarbaxylate hydrolase</fullName>
        <ecNumber evidence="2">3.1.1.57</ecNumber>
    </submittedName>
</protein>
<sequence>MKDYLLSGESVLQCFNSEPRKPLMVLPPGACDTHVHVVGPRSRFPFVENRPFTPADASKEALFELHRVLGFERCVVVQSGIHGFDNSAVEEAIATSDGSWVGVALVEPTIADAELARLAGAGFRAVRFTFSSSHAQAQPDEVIDLSHRLARYGMHVQIQADGTLLSELSRVLMQSAVPVVIDHMGRVNAALGVDQAPMAALRSLLQNEKFYVKISGIDRITIGGNYADGIQIARALAEEFGDRCLWGSDWPHLGNDHVPDDAELVELLESISPNESDRSRILVENPARLFRFEG</sequence>
<dbReference type="Pfam" id="PF04909">
    <property type="entry name" value="Amidohydro_2"/>
    <property type="match status" value="1"/>
</dbReference>
<dbReference type="SUPFAM" id="SSF51556">
    <property type="entry name" value="Metallo-dependent hydrolases"/>
    <property type="match status" value="1"/>
</dbReference>
<evidence type="ECO:0000259" key="1">
    <source>
        <dbReference type="Pfam" id="PF04909"/>
    </source>
</evidence>
<dbReference type="InterPro" id="IPR032466">
    <property type="entry name" value="Metal_Hydrolase"/>
</dbReference>
<dbReference type="InterPro" id="IPR052358">
    <property type="entry name" value="Aro_Compnd_Degr_Hydrolases"/>
</dbReference>
<dbReference type="PANTHER" id="PTHR35563">
    <property type="entry name" value="BARREL METAL-DEPENDENT HYDROLASE, PUTATIVE (AFU_ORTHOLOGUE AFUA_1G16240)-RELATED"/>
    <property type="match status" value="1"/>
</dbReference>
<dbReference type="AlphaFoldDB" id="A0A6J5GXZ5"/>
<evidence type="ECO:0000313" key="3">
    <source>
        <dbReference type="Proteomes" id="UP000494252"/>
    </source>
</evidence>
<keyword evidence="3" id="KW-1185">Reference proteome</keyword>
<dbReference type="PANTHER" id="PTHR35563:SF2">
    <property type="entry name" value="BARREL METAL-DEPENDENT HYDROLASE, PUTATIVE (AFU_ORTHOLOGUE AFUA_1G16240)-RELATED"/>
    <property type="match status" value="1"/>
</dbReference>
<name>A0A6J5GXZ5_9BURK</name>
<dbReference type="EC" id="3.1.1.57" evidence="2"/>
<proteinExistence type="predicted"/>
<gene>
    <name evidence="2" type="primary">pmdD</name>
    <name evidence="2" type="ORF">LMG27177_06195</name>
</gene>
<dbReference type="RefSeq" id="WP_175165311.1">
    <property type="nucleotide sequence ID" value="NZ_CADIKI010000024.1"/>
</dbReference>
<organism evidence="2 3">
    <name type="scientific">Paraburkholderia fynbosensis</name>
    <dbReference type="NCBI Taxonomy" id="1200993"/>
    <lineage>
        <taxon>Bacteria</taxon>
        <taxon>Pseudomonadati</taxon>
        <taxon>Pseudomonadota</taxon>
        <taxon>Betaproteobacteria</taxon>
        <taxon>Burkholderiales</taxon>
        <taxon>Burkholderiaceae</taxon>
        <taxon>Paraburkholderia</taxon>
    </lineage>
</organism>
<dbReference type="EMBL" id="CADIKI010000024">
    <property type="protein sequence ID" value="CAB3806934.1"/>
    <property type="molecule type" value="Genomic_DNA"/>
</dbReference>
<dbReference type="GO" id="GO:0047554">
    <property type="term" value="F:2-pyrone-4,6-dicarboxylate lactonase activity"/>
    <property type="evidence" value="ECO:0007669"/>
    <property type="project" value="UniProtKB-EC"/>
</dbReference>
<reference evidence="2 3" key="1">
    <citation type="submission" date="2020-04" db="EMBL/GenBank/DDBJ databases">
        <authorList>
            <person name="De Canck E."/>
        </authorList>
    </citation>
    <scope>NUCLEOTIDE SEQUENCE [LARGE SCALE GENOMIC DNA]</scope>
    <source>
        <strain evidence="2 3">LMG 27177</strain>
    </source>
</reference>
<keyword evidence="2" id="KW-0378">Hydrolase</keyword>
<feature type="domain" description="Amidohydrolase-related" evidence="1">
    <location>
        <begin position="31"/>
        <end position="292"/>
    </location>
</feature>
<dbReference type="Proteomes" id="UP000494252">
    <property type="component" value="Unassembled WGS sequence"/>
</dbReference>
<dbReference type="Gene3D" id="3.20.20.140">
    <property type="entry name" value="Metal-dependent hydrolases"/>
    <property type="match status" value="1"/>
</dbReference>